<dbReference type="PRINTS" id="PR01415">
    <property type="entry name" value="ANKYRIN"/>
</dbReference>
<feature type="domain" description="C2H2-type" evidence="7">
    <location>
        <begin position="660"/>
        <end position="687"/>
    </location>
</feature>
<gene>
    <name evidence="9" type="ORF">llap_7020</name>
</gene>
<keyword evidence="2 3" id="KW-0040">ANK repeat</keyword>
<feature type="domain" description="C2H2-type" evidence="7">
    <location>
        <begin position="556"/>
        <end position="583"/>
    </location>
</feature>
<feature type="repeat" description="ANK" evidence="3">
    <location>
        <begin position="1683"/>
        <end position="1716"/>
    </location>
</feature>
<dbReference type="FunFam" id="3.30.160.60:FF:004086">
    <property type="match status" value="1"/>
</dbReference>
<feature type="domain" description="C2H2-type" evidence="7">
    <location>
        <begin position="592"/>
        <end position="619"/>
    </location>
</feature>
<dbReference type="InterPro" id="IPR044409">
    <property type="entry name" value="PRDM15_PR-SET"/>
</dbReference>
<keyword evidence="1" id="KW-0677">Repeat</keyword>
<keyword evidence="4" id="KW-0863">Zinc-finger</keyword>
<dbReference type="Pfam" id="PF23573">
    <property type="entry name" value="zf-C2H2_PRDM15"/>
    <property type="match status" value="1"/>
</dbReference>
<dbReference type="InterPro" id="IPR059126">
    <property type="entry name" value="zf-C2H2_PRDM15"/>
</dbReference>
<dbReference type="InterPro" id="IPR002110">
    <property type="entry name" value="Ankyrin_rpt"/>
</dbReference>
<feature type="compositionally biased region" description="Basic residues" evidence="5">
    <location>
        <begin position="339"/>
        <end position="348"/>
    </location>
</feature>
<dbReference type="InterPro" id="IPR001245">
    <property type="entry name" value="Ser-Thr/Tyr_kinase_cat_dom"/>
</dbReference>
<feature type="region of interest" description="Disordered" evidence="5">
    <location>
        <begin position="299"/>
        <end position="348"/>
    </location>
</feature>
<keyword evidence="10" id="KW-1185">Reference proteome</keyword>
<feature type="domain" description="C2H2-type" evidence="7">
    <location>
        <begin position="370"/>
        <end position="398"/>
    </location>
</feature>
<sequence>MQEPWSFFQAFLEKDTPCSSCQAPPSCAWKSTMDDFLQQVSSLPSNLEIRQLEDGTEGVFALTQLVKRTQFGPFESKRVAKLEKESVFPLKVFQKGGPLVYFDTSNEDDCNWMMMVRPATKYEHQNLTAFQQDNDIYFTTSRDIPPGTELRVWYAAFYGKKMEKPVLKQVTSVANDMCLVVMDSDKEGNKISSKPSSAVFPHKKTRKSSIPAADPADCGIFSFEFTKKVSEPVQIYQILLTNSGMPSKDLRTMDCEQMNAPEGSGAAEAEPSQWTCKVCSSAFQEPQLLTEHLLSHLEQAKGAPQSSQDEAVAEKAAEPPPVEQPVICDAASASTESRRKARRGRKPKTAKAEIPLVVIEDKDSAGDKLFKCEECAKLFSRKESLKQHVSYKHSRNESSDVGTWQDDIASEFCINVYLNVLLKEEKLERAETEKVVDSEYRYKCTTCEKAFRIESALEFHNCRTGVRRVKREDFEHSTENMVRYKKEPSGCPVCGKDIALMDDHQREEFIGKIGISSEENDDNSDESADSEPHKYSCKRGKEYLKHIMDVHKEKGYGCSICNRRFALKATYHAHMVIHRENLPDPNVQKYIHPCEICGRIFNSIGNLERHKLIHTGVKSHACEQCGKSFARKDMLKEHMRVHDNIREYLCAECGKGIKDFMCELCGKTFSERNTMETHKLIHTVGKQWTCSVCDKKYVTDYMLQKHIQLTHDKVEAQSCQLCGTKVSTRASMSRHMRRKHPEILSVRIDDLEQLPETTTIDASSIGIVQPELALEQGELPEGKQHMKALKRGQKRKHKSGEEEEAQVPEDPAFSEYTEKEGEFTGNVGDETNSAVQSIQQVVVTLGDPNVTAPSSSVGLTNITVTPITTAAGTQFTHLQPVAVGHLTAPERQLQLDNSILTVTFDTVSGSAMLHNRQSDIQIQPQPEAANPQSVAHFINLTTLVNSIAPLGNQITEQHPLTWSLEITYEDLVHSEVECNCGQLVTFNKAMWFYQHVAIHAYAAEEETVTAQKKAVYCHWQDCLGLFKGKHKIWDHLRTHTPERVVACPTCGGILSNNTKSFDHAKRQVSEDINHVTCTLCDMACTSASSLKAHIRFRHCDEHPSQCHLCDRRYKEDDECHMSLNLAVYNAVTGLGQAYNNKMVTNKSSLSQNSFGREGGNSCERDTSTAEVLFTQLQPWSQAIGENIPIETETSVPEPVYSELQMAIQPFENCCTSPKADEAAPMNVKEKLLEMELGLGIQIAFCEKYTLRKRQTDTESPGRAINLHTGRDLTALEFHCHLLFLPLEDELFQCPLPTLHQLQAQKLGIQISKHFKCEFYLGLALLKALKERMELLEEARKMEMAKFRYILPVYGICKEPVGLVMEYMETGSLEKLLASEPLPWELRFRIIHETAVGMNFLHCMSPPLLHLDLKPANILLDAHYHVKGMSTLPQPKQEPALPSVKDYSLSELLSQLDSGISQTMEGPEDLSRSSSESKLASSDKRLSGVSSVDSAFSSRGSLSLSFERESSGKDIGTTDIQKRKLTEAILSGDTSKLMKILQPQDVDIVLDGNSSLLHLAVEAGQEECVKWLLLYNANPNLTNKKGSTPLHIAIEKKVKSIVELIMARKINVNAKDEDQWTALHFAAQNGDDFSTKMLLDKNASLNEIDFEGRAPIHIACQYGQENIVRILLRRGVNVNIKGKDDWVPLHYAAWQGHLPIVKLLAKQRGANVNVQTVDGRTSLHLAAQRGHYRVARLLIDLESDVNIRNALLQTALHIAAETGHTSTSRLLLKHGADIEAATAEGYTALHLASRSGHLATAKLLIDERASVLARGPLNRTALHLAAENGHSEVVEELVSSENINAFDSEGWTALHLAARGGHTKTVEVLLKHGAHTDMQRPTCQTLLQLTQQSSNSSVTVLLSET</sequence>
<feature type="domain" description="C2H2-type" evidence="7">
    <location>
        <begin position="620"/>
        <end position="647"/>
    </location>
</feature>
<evidence type="ECO:0000313" key="9">
    <source>
        <dbReference type="EMBL" id="PKU42684.1"/>
    </source>
</evidence>
<feature type="repeat" description="ANK" evidence="3">
    <location>
        <begin position="1717"/>
        <end position="1749"/>
    </location>
</feature>
<dbReference type="Proteomes" id="UP000233556">
    <property type="component" value="Unassembled WGS sequence"/>
</dbReference>
<dbReference type="GO" id="GO:0004672">
    <property type="term" value="F:protein kinase activity"/>
    <property type="evidence" value="ECO:0007669"/>
    <property type="project" value="InterPro"/>
</dbReference>
<dbReference type="Pfam" id="PF12874">
    <property type="entry name" value="zf-met"/>
    <property type="match status" value="1"/>
</dbReference>
<accession>A0A2I0U9D8</accession>
<dbReference type="GO" id="GO:0008270">
    <property type="term" value="F:zinc ion binding"/>
    <property type="evidence" value="ECO:0007669"/>
    <property type="project" value="UniProtKB-KW"/>
</dbReference>
<evidence type="ECO:0000259" key="8">
    <source>
        <dbReference type="PROSITE" id="PS50280"/>
    </source>
</evidence>
<dbReference type="SUPFAM" id="SSF57667">
    <property type="entry name" value="beta-beta-alpha zinc fingers"/>
    <property type="match status" value="5"/>
</dbReference>
<dbReference type="Pfam" id="PF13637">
    <property type="entry name" value="Ank_4"/>
    <property type="match status" value="2"/>
</dbReference>
<dbReference type="OrthoDB" id="4748970at2759"/>
<dbReference type="InterPro" id="IPR036770">
    <property type="entry name" value="Ankyrin_rpt-contain_sf"/>
</dbReference>
<dbReference type="PANTHER" id="PTHR23206:SF7">
    <property type="entry name" value="PROTEIN KINASE DOMAIN-CONTAINING PROTEIN"/>
    <property type="match status" value="1"/>
</dbReference>
<organism evidence="9 10">
    <name type="scientific">Limosa lapponica baueri</name>
    <dbReference type="NCBI Taxonomy" id="1758121"/>
    <lineage>
        <taxon>Eukaryota</taxon>
        <taxon>Metazoa</taxon>
        <taxon>Chordata</taxon>
        <taxon>Craniata</taxon>
        <taxon>Vertebrata</taxon>
        <taxon>Euteleostomi</taxon>
        <taxon>Archelosauria</taxon>
        <taxon>Archosauria</taxon>
        <taxon>Dinosauria</taxon>
        <taxon>Saurischia</taxon>
        <taxon>Theropoda</taxon>
        <taxon>Coelurosauria</taxon>
        <taxon>Aves</taxon>
        <taxon>Neognathae</taxon>
        <taxon>Neoaves</taxon>
        <taxon>Charadriiformes</taxon>
        <taxon>Scolopacidae</taxon>
        <taxon>Limosa</taxon>
    </lineage>
</organism>
<dbReference type="InterPro" id="IPR046341">
    <property type="entry name" value="SET_dom_sf"/>
</dbReference>
<feature type="domain" description="C2H2-type" evidence="7">
    <location>
        <begin position="1075"/>
        <end position="1103"/>
    </location>
</feature>
<keyword evidence="4" id="KW-0479">Metal-binding</keyword>
<feature type="region of interest" description="Disordered" evidence="5">
    <location>
        <begin position="1460"/>
        <end position="1482"/>
    </location>
</feature>
<dbReference type="InterPro" id="IPR013087">
    <property type="entry name" value="Znf_C2H2_type"/>
</dbReference>
<dbReference type="PROSITE" id="PS50088">
    <property type="entry name" value="ANK_REPEAT"/>
    <property type="match status" value="10"/>
</dbReference>
<evidence type="ECO:0000259" key="6">
    <source>
        <dbReference type="PROSITE" id="PS50011"/>
    </source>
</evidence>
<feature type="repeat" description="ANK" evidence="3">
    <location>
        <begin position="1650"/>
        <end position="1682"/>
    </location>
</feature>
<dbReference type="FunFam" id="3.30.160.60:FF:000640">
    <property type="entry name" value="PR domain zinc finger protein 15"/>
    <property type="match status" value="1"/>
</dbReference>
<dbReference type="GO" id="GO:0005524">
    <property type="term" value="F:ATP binding"/>
    <property type="evidence" value="ECO:0007669"/>
    <property type="project" value="InterPro"/>
</dbReference>
<evidence type="ECO:0000256" key="2">
    <source>
        <dbReference type="ARBA" id="ARBA00023043"/>
    </source>
</evidence>
<feature type="compositionally biased region" description="Basic residues" evidence="5">
    <location>
        <begin position="785"/>
        <end position="798"/>
    </location>
</feature>
<dbReference type="PANTHER" id="PTHR23206">
    <property type="entry name" value="MASK PROTEIN"/>
    <property type="match status" value="1"/>
</dbReference>
<dbReference type="Gene3D" id="1.25.40.20">
    <property type="entry name" value="Ankyrin repeat-containing domain"/>
    <property type="match status" value="5"/>
</dbReference>
<feature type="domain" description="SET" evidence="8">
    <location>
        <begin position="38"/>
        <end position="155"/>
    </location>
</feature>
<dbReference type="PROSITE" id="PS50280">
    <property type="entry name" value="SET"/>
    <property type="match status" value="1"/>
</dbReference>
<dbReference type="Pfam" id="PF07714">
    <property type="entry name" value="PK_Tyr_Ser-Thr"/>
    <property type="match status" value="1"/>
</dbReference>
<dbReference type="GO" id="GO:0005737">
    <property type="term" value="C:cytoplasm"/>
    <property type="evidence" value="ECO:0007669"/>
    <property type="project" value="TreeGrafter"/>
</dbReference>
<dbReference type="InterPro" id="IPR000719">
    <property type="entry name" value="Prot_kinase_dom"/>
</dbReference>
<feature type="region of interest" description="Disordered" evidence="5">
    <location>
        <begin position="512"/>
        <end position="534"/>
    </location>
</feature>
<dbReference type="PROSITE" id="PS00028">
    <property type="entry name" value="ZINC_FINGER_C2H2_1"/>
    <property type="match status" value="10"/>
</dbReference>
<evidence type="ECO:0000259" key="7">
    <source>
        <dbReference type="PROSITE" id="PS50157"/>
    </source>
</evidence>
<feature type="repeat" description="ANK" evidence="3">
    <location>
        <begin position="1816"/>
        <end position="1838"/>
    </location>
</feature>
<dbReference type="GO" id="GO:0045087">
    <property type="term" value="P:innate immune response"/>
    <property type="evidence" value="ECO:0007669"/>
    <property type="project" value="TreeGrafter"/>
</dbReference>
<evidence type="ECO:0000256" key="4">
    <source>
        <dbReference type="PROSITE-ProRule" id="PRU00042"/>
    </source>
</evidence>
<feature type="repeat" description="ANK" evidence="3">
    <location>
        <begin position="1848"/>
        <end position="1880"/>
    </location>
</feature>
<evidence type="ECO:0000256" key="3">
    <source>
        <dbReference type="PROSITE-ProRule" id="PRU00023"/>
    </source>
</evidence>
<evidence type="ECO:0000256" key="1">
    <source>
        <dbReference type="ARBA" id="ARBA00022737"/>
    </source>
</evidence>
<dbReference type="EMBL" id="KZ505969">
    <property type="protein sequence ID" value="PKU42684.1"/>
    <property type="molecule type" value="Genomic_DNA"/>
</dbReference>
<dbReference type="Pfam" id="PF12796">
    <property type="entry name" value="Ank_2"/>
    <property type="match status" value="3"/>
</dbReference>
<feature type="domain" description="Protein kinase" evidence="6">
    <location>
        <begin position="1284"/>
        <end position="1593"/>
    </location>
</feature>
<feature type="domain" description="C2H2-type" evidence="7">
    <location>
        <begin position="688"/>
        <end position="716"/>
    </location>
</feature>
<dbReference type="FunFam" id="3.30.160.60:FF:000593">
    <property type="entry name" value="PR domain zinc finger protein 15"/>
    <property type="match status" value="1"/>
</dbReference>
<dbReference type="SMART" id="SM00220">
    <property type="entry name" value="S_TKc"/>
    <property type="match status" value="1"/>
</dbReference>
<dbReference type="PROSITE" id="PS50011">
    <property type="entry name" value="PROTEIN_KINASE_DOM"/>
    <property type="match status" value="1"/>
</dbReference>
<dbReference type="SMART" id="SM00248">
    <property type="entry name" value="ANK"/>
    <property type="match status" value="10"/>
</dbReference>
<feature type="domain" description="C2H2-type" evidence="7">
    <location>
        <begin position="442"/>
        <end position="460"/>
    </location>
</feature>
<protein>
    <submittedName>
        <fullName evidence="9">Pr domain zinc finger protein 15 isoform x3</fullName>
    </submittedName>
</protein>
<dbReference type="PROSITE" id="PS50157">
    <property type="entry name" value="ZINC_FINGER_C2H2_2"/>
    <property type="match status" value="10"/>
</dbReference>
<feature type="domain" description="C2H2-type" evidence="7">
    <location>
        <begin position="274"/>
        <end position="301"/>
    </location>
</feature>
<proteinExistence type="predicted"/>
<dbReference type="Gene3D" id="3.30.160.60">
    <property type="entry name" value="Classic Zinc Finger"/>
    <property type="match status" value="7"/>
</dbReference>
<dbReference type="Gene3D" id="2.170.270.10">
    <property type="entry name" value="SET domain"/>
    <property type="match status" value="1"/>
</dbReference>
<dbReference type="Pfam" id="PF00096">
    <property type="entry name" value="zf-C2H2"/>
    <property type="match status" value="2"/>
</dbReference>
<dbReference type="InterPro" id="IPR001214">
    <property type="entry name" value="SET_dom"/>
</dbReference>
<dbReference type="FunFam" id="1.25.40.20:FF:000260">
    <property type="entry name" value="Receptor-interacting serine/threonine-protein kinase 4"/>
    <property type="match status" value="1"/>
</dbReference>
<dbReference type="PROSITE" id="PS00108">
    <property type="entry name" value="PROTEIN_KINASE_ST"/>
    <property type="match status" value="1"/>
</dbReference>
<feature type="repeat" description="ANK" evidence="3">
    <location>
        <begin position="1617"/>
        <end position="1649"/>
    </location>
</feature>
<feature type="repeat" description="ANK" evidence="3">
    <location>
        <begin position="1551"/>
        <end position="1583"/>
    </location>
</feature>
<dbReference type="SMART" id="SM00355">
    <property type="entry name" value="ZnF_C2H2"/>
    <property type="match status" value="11"/>
</dbReference>
<dbReference type="SUPFAM" id="SSF56112">
    <property type="entry name" value="Protein kinase-like (PK-like)"/>
    <property type="match status" value="1"/>
</dbReference>
<dbReference type="PROSITE" id="PS50297">
    <property type="entry name" value="ANK_REP_REGION"/>
    <property type="match status" value="9"/>
</dbReference>
<keyword evidence="4" id="KW-0862">Zinc</keyword>
<feature type="repeat" description="ANK" evidence="3">
    <location>
        <begin position="1584"/>
        <end position="1616"/>
    </location>
</feature>
<dbReference type="InterPro" id="IPR036236">
    <property type="entry name" value="Znf_C2H2_sf"/>
</dbReference>
<dbReference type="SUPFAM" id="SSF48403">
    <property type="entry name" value="Ankyrin repeat"/>
    <property type="match status" value="1"/>
</dbReference>
<reference evidence="10" key="1">
    <citation type="submission" date="2017-11" db="EMBL/GenBank/DDBJ databases">
        <authorList>
            <person name="Lima N.C."/>
            <person name="Parody-Merino A.M."/>
            <person name="Battley P.F."/>
            <person name="Fidler A.E."/>
            <person name="Prosdocimi F."/>
        </authorList>
    </citation>
    <scope>NUCLEOTIDE SEQUENCE [LARGE SCALE GENOMIC DNA]</scope>
</reference>
<evidence type="ECO:0000313" key="10">
    <source>
        <dbReference type="Proteomes" id="UP000233556"/>
    </source>
</evidence>
<feature type="domain" description="C2H2-type" evidence="7">
    <location>
        <begin position="1015"/>
        <end position="1044"/>
    </location>
</feature>
<feature type="repeat" description="ANK" evidence="3">
    <location>
        <begin position="1750"/>
        <end position="1782"/>
    </location>
</feature>
<reference evidence="10" key="2">
    <citation type="submission" date="2017-12" db="EMBL/GenBank/DDBJ databases">
        <title>Genome sequence of the Bar-tailed Godwit (Limosa lapponica baueri).</title>
        <authorList>
            <person name="Lima N.C.B."/>
            <person name="Parody-Merino A.M."/>
            <person name="Battley P.F."/>
            <person name="Fidler A.E."/>
            <person name="Prosdocimi F."/>
        </authorList>
    </citation>
    <scope>NUCLEOTIDE SEQUENCE [LARGE SCALE GENOMIC DNA]</scope>
</reference>
<evidence type="ECO:0000256" key="5">
    <source>
        <dbReference type="SAM" id="MobiDB-lite"/>
    </source>
</evidence>
<name>A0A2I0U9D8_LIMLA</name>
<feature type="repeat" description="ANK" evidence="3">
    <location>
        <begin position="1783"/>
        <end position="1815"/>
    </location>
</feature>
<dbReference type="Gene3D" id="1.10.510.10">
    <property type="entry name" value="Transferase(Phosphotransferase) domain 1"/>
    <property type="match status" value="1"/>
</dbReference>
<dbReference type="CDD" id="cd19199">
    <property type="entry name" value="PR-SET_PRDM15"/>
    <property type="match status" value="1"/>
</dbReference>
<dbReference type="InterPro" id="IPR011009">
    <property type="entry name" value="Kinase-like_dom_sf"/>
</dbReference>
<feature type="compositionally biased region" description="Acidic residues" evidence="5">
    <location>
        <begin position="518"/>
        <end position="529"/>
    </location>
</feature>
<dbReference type="FunFam" id="3.30.160.60:FF:000937">
    <property type="entry name" value="PR domain zinc finger protein 15"/>
    <property type="match status" value="1"/>
</dbReference>
<feature type="region of interest" description="Disordered" evidence="5">
    <location>
        <begin position="776"/>
        <end position="815"/>
    </location>
</feature>
<dbReference type="InterPro" id="IPR008271">
    <property type="entry name" value="Ser/Thr_kinase_AS"/>
</dbReference>
<dbReference type="InterPro" id="IPR051631">
    <property type="entry name" value="Ankyrin-KH/SAM_domain"/>
</dbReference>
<dbReference type="Pfam" id="PF21549">
    <property type="entry name" value="PRDM2_PR"/>
    <property type="match status" value="1"/>
</dbReference>